<dbReference type="Proteomes" id="UP000176998">
    <property type="component" value="Unassembled WGS sequence"/>
</dbReference>
<proteinExistence type="predicted"/>
<dbReference type="Pfam" id="PF26335">
    <property type="entry name" value="ARB_00930_C"/>
    <property type="match status" value="1"/>
</dbReference>
<dbReference type="GeneID" id="34558454"/>
<comment type="caution">
    <text evidence="2">The sequence shown here is derived from an EMBL/GenBank/DDBJ whole genome shotgun (WGS) entry which is preliminary data.</text>
</comment>
<organism evidence="2 3">
    <name type="scientific">Colletotrichum orchidophilum</name>
    <dbReference type="NCBI Taxonomy" id="1209926"/>
    <lineage>
        <taxon>Eukaryota</taxon>
        <taxon>Fungi</taxon>
        <taxon>Dikarya</taxon>
        <taxon>Ascomycota</taxon>
        <taxon>Pezizomycotina</taxon>
        <taxon>Sordariomycetes</taxon>
        <taxon>Hypocreomycetidae</taxon>
        <taxon>Glomerellales</taxon>
        <taxon>Glomerellaceae</taxon>
        <taxon>Colletotrichum</taxon>
    </lineage>
</organism>
<name>A0A1G4BDN0_9PEZI</name>
<gene>
    <name evidence="2" type="ORF">CORC01_05301</name>
</gene>
<dbReference type="AlphaFoldDB" id="A0A1G4BDN0"/>
<dbReference type="STRING" id="1209926.A0A1G4BDN0"/>
<evidence type="ECO:0000313" key="3">
    <source>
        <dbReference type="Proteomes" id="UP000176998"/>
    </source>
</evidence>
<evidence type="ECO:0000259" key="1">
    <source>
        <dbReference type="Pfam" id="PF26335"/>
    </source>
</evidence>
<sequence length="301" mass="33025">MTLEAFQDRINRTGTFDSILVSGVFEPLNMTNSGLLSSVKDSPMVAQDLNMPSHAQLSSHLARRHTPLAATDISNLRNGVGRPWEIEHAGQHANSSIVDIFTKKDLMRHYRSYFGLVPDFNAGFAILAHDTEAARRPDLKVYADIVSLAVVRLQKLATAEMAARYVVNFQGPEKTAAFNTSRDGPGMLVSTLKAGNVDPLAQVADAAGIKLEDLDFRLYPANVVLLIKMQFFQLFLAAIPFIGVSQAVLCSCDRSTTVSITCCPDIQKWSGYECEPADQQAYTDCCADQYSTTTFCRDSSI</sequence>
<reference evidence="2 3" key="1">
    <citation type="submission" date="2016-09" db="EMBL/GenBank/DDBJ databases">
        <authorList>
            <person name="Capua I."/>
            <person name="De Benedictis P."/>
            <person name="Joannis T."/>
            <person name="Lombin L.H."/>
            <person name="Cattoli G."/>
        </authorList>
    </citation>
    <scope>NUCLEOTIDE SEQUENCE [LARGE SCALE GENOMIC DNA]</scope>
    <source>
        <strain evidence="2 3">IMI 309357</strain>
    </source>
</reference>
<dbReference type="InterPro" id="IPR058664">
    <property type="entry name" value="ARB_00930-like_C"/>
</dbReference>
<evidence type="ECO:0000313" key="2">
    <source>
        <dbReference type="EMBL" id="OHE99501.1"/>
    </source>
</evidence>
<dbReference type="RefSeq" id="XP_022476649.1">
    <property type="nucleotide sequence ID" value="XM_022616944.1"/>
</dbReference>
<dbReference type="EMBL" id="MJBS01000036">
    <property type="protein sequence ID" value="OHE99501.1"/>
    <property type="molecule type" value="Genomic_DNA"/>
</dbReference>
<dbReference type="OrthoDB" id="4789204at2759"/>
<keyword evidence="3" id="KW-1185">Reference proteome</keyword>
<protein>
    <recommendedName>
        <fullName evidence="1">Beta-lactamase-like ARB-00930-like C-terminal domain-containing protein</fullName>
    </recommendedName>
</protein>
<feature type="domain" description="Beta-lactamase-like ARB-00930-like C-terminal" evidence="1">
    <location>
        <begin position="157"/>
        <end position="223"/>
    </location>
</feature>
<accession>A0A1G4BDN0</accession>